<dbReference type="SUPFAM" id="SSF82153">
    <property type="entry name" value="FAS1 domain"/>
    <property type="match status" value="2"/>
</dbReference>
<feature type="signal peptide" evidence="13">
    <location>
        <begin position="1"/>
        <end position="23"/>
    </location>
</feature>
<keyword evidence="6" id="KW-0654">Proteoglycan</keyword>
<reference evidence="15 16" key="1">
    <citation type="submission" date="2018-10" db="EMBL/GenBank/DDBJ databases">
        <title>A high-quality apple genome assembly.</title>
        <authorList>
            <person name="Hu J."/>
        </authorList>
    </citation>
    <scope>NUCLEOTIDE SEQUENCE [LARGE SCALE GENOMIC DNA]</scope>
    <source>
        <strain evidence="16">cv. HFTH1</strain>
        <tissue evidence="15">Young leaf</tissue>
    </source>
</reference>
<dbReference type="AlphaFoldDB" id="A0A498HNU5"/>
<keyword evidence="16" id="KW-1185">Reference proteome</keyword>
<evidence type="ECO:0000259" key="14">
    <source>
        <dbReference type="PROSITE" id="PS50213"/>
    </source>
</evidence>
<dbReference type="GO" id="GO:0005886">
    <property type="term" value="C:plasma membrane"/>
    <property type="evidence" value="ECO:0007669"/>
    <property type="project" value="UniProtKB-SubCell"/>
</dbReference>
<evidence type="ECO:0000256" key="12">
    <source>
        <dbReference type="SAM" id="Phobius"/>
    </source>
</evidence>
<evidence type="ECO:0000256" key="8">
    <source>
        <dbReference type="ARBA" id="ARBA00023180"/>
    </source>
</evidence>
<keyword evidence="12" id="KW-0812">Transmembrane</keyword>
<evidence type="ECO:0000256" key="11">
    <source>
        <dbReference type="SAM" id="MobiDB-lite"/>
    </source>
</evidence>
<comment type="similarity">
    <text evidence="2">Belongs to the fasciclin-like AGP family.</text>
</comment>
<feature type="domain" description="FAS1" evidence="14">
    <location>
        <begin position="284"/>
        <end position="417"/>
    </location>
</feature>
<dbReference type="Gene3D" id="2.30.180.10">
    <property type="entry name" value="FAS1 domain"/>
    <property type="match status" value="2"/>
</dbReference>
<accession>A0A498HNU5</accession>
<dbReference type="PANTHER" id="PTHR32382">
    <property type="entry name" value="FASCICLIN-LIKE ARABINOGALACTAN PROTEIN"/>
    <property type="match status" value="1"/>
</dbReference>
<dbReference type="InterPro" id="IPR036378">
    <property type="entry name" value="FAS1_dom_sf"/>
</dbReference>
<evidence type="ECO:0000256" key="7">
    <source>
        <dbReference type="ARBA" id="ARBA00023136"/>
    </source>
</evidence>
<comment type="subcellular location">
    <subcellularLocation>
        <location evidence="1">Cell membrane</location>
        <topology evidence="1">Lipid-anchor</topology>
        <topology evidence="1">GPI-anchor</topology>
    </subcellularLocation>
</comment>
<keyword evidence="12" id="KW-1133">Transmembrane helix</keyword>
<keyword evidence="5 13" id="KW-0732">Signal</keyword>
<keyword evidence="3" id="KW-1003">Cell membrane</keyword>
<name>A0A498HNU5_MALDO</name>
<gene>
    <name evidence="15" type="ORF">DVH24_012243</name>
</gene>
<evidence type="ECO:0000256" key="2">
    <source>
        <dbReference type="ARBA" id="ARBA00007843"/>
    </source>
</evidence>
<keyword evidence="7 12" id="KW-0472">Membrane</keyword>
<dbReference type="InterPro" id="IPR033254">
    <property type="entry name" value="Plant_FLA"/>
</dbReference>
<feature type="compositionally biased region" description="Low complexity" evidence="11">
    <location>
        <begin position="443"/>
        <end position="459"/>
    </location>
</feature>
<feature type="compositionally biased region" description="Basic and acidic residues" evidence="11">
    <location>
        <begin position="492"/>
        <end position="507"/>
    </location>
</feature>
<organism evidence="15 16">
    <name type="scientific">Malus domestica</name>
    <name type="common">Apple</name>
    <name type="synonym">Pyrus malus</name>
    <dbReference type="NCBI Taxonomy" id="3750"/>
    <lineage>
        <taxon>Eukaryota</taxon>
        <taxon>Viridiplantae</taxon>
        <taxon>Streptophyta</taxon>
        <taxon>Embryophyta</taxon>
        <taxon>Tracheophyta</taxon>
        <taxon>Spermatophyta</taxon>
        <taxon>Magnoliopsida</taxon>
        <taxon>eudicotyledons</taxon>
        <taxon>Gunneridae</taxon>
        <taxon>Pentapetalae</taxon>
        <taxon>rosids</taxon>
        <taxon>fabids</taxon>
        <taxon>Rosales</taxon>
        <taxon>Rosaceae</taxon>
        <taxon>Amygdaloideae</taxon>
        <taxon>Maleae</taxon>
        <taxon>Malus</taxon>
    </lineage>
</organism>
<dbReference type="STRING" id="3750.A0A498HNU5"/>
<evidence type="ECO:0000313" key="16">
    <source>
        <dbReference type="Proteomes" id="UP000290289"/>
    </source>
</evidence>
<evidence type="ECO:0000256" key="13">
    <source>
        <dbReference type="SAM" id="SignalP"/>
    </source>
</evidence>
<dbReference type="Pfam" id="PF02469">
    <property type="entry name" value="Fasciclin"/>
    <property type="match status" value="2"/>
</dbReference>
<evidence type="ECO:0000256" key="3">
    <source>
        <dbReference type="ARBA" id="ARBA00022475"/>
    </source>
</evidence>
<evidence type="ECO:0000256" key="1">
    <source>
        <dbReference type="ARBA" id="ARBA00004609"/>
    </source>
</evidence>
<dbReference type="InterPro" id="IPR000782">
    <property type="entry name" value="FAS1_domain"/>
</dbReference>
<dbReference type="GO" id="GO:0098552">
    <property type="term" value="C:side of membrane"/>
    <property type="evidence" value="ECO:0007669"/>
    <property type="project" value="UniProtKB-KW"/>
</dbReference>
<comment type="function">
    <text evidence="10">May be a cell surface adhesion protein.</text>
</comment>
<dbReference type="EMBL" id="RDQH01000341">
    <property type="protein sequence ID" value="RXH72559.1"/>
    <property type="molecule type" value="Genomic_DNA"/>
</dbReference>
<dbReference type="FunFam" id="2.30.180.10:FF:000015">
    <property type="entry name" value="Fasciclin-like arabinogalactan protein 3"/>
    <property type="match status" value="2"/>
</dbReference>
<evidence type="ECO:0000256" key="4">
    <source>
        <dbReference type="ARBA" id="ARBA00022622"/>
    </source>
</evidence>
<feature type="domain" description="FAS1" evidence="14">
    <location>
        <begin position="23"/>
        <end position="171"/>
    </location>
</feature>
<keyword evidence="8" id="KW-0325">Glycoprotein</keyword>
<keyword evidence="9" id="KW-0449">Lipoprotein</keyword>
<keyword evidence="4" id="KW-0336">GPI-anchor</keyword>
<evidence type="ECO:0000256" key="10">
    <source>
        <dbReference type="ARBA" id="ARBA00024686"/>
    </source>
</evidence>
<feature type="compositionally biased region" description="Low complexity" evidence="11">
    <location>
        <begin position="179"/>
        <end position="240"/>
    </location>
</feature>
<dbReference type="Proteomes" id="UP000290289">
    <property type="component" value="Chromosome 15"/>
</dbReference>
<dbReference type="PROSITE" id="PS50213">
    <property type="entry name" value="FAS1"/>
    <property type="match status" value="2"/>
</dbReference>
<evidence type="ECO:0000313" key="15">
    <source>
        <dbReference type="EMBL" id="RXH72559.1"/>
    </source>
</evidence>
<evidence type="ECO:0000256" key="9">
    <source>
        <dbReference type="ARBA" id="ARBA00023288"/>
    </source>
</evidence>
<feature type="region of interest" description="Disordered" evidence="11">
    <location>
        <begin position="179"/>
        <end position="241"/>
    </location>
</feature>
<feature type="transmembrane region" description="Helical" evidence="12">
    <location>
        <begin position="266"/>
        <end position="287"/>
    </location>
</feature>
<feature type="transmembrane region" description="Helical" evidence="12">
    <location>
        <begin position="533"/>
        <end position="551"/>
    </location>
</feature>
<proteinExistence type="inferred from homology"/>
<comment type="caution">
    <text evidence="15">The sequence shown here is derived from an EMBL/GenBank/DDBJ whole genome shotgun (WGS) entry which is preliminary data.</text>
</comment>
<feature type="region of interest" description="Disordered" evidence="11">
    <location>
        <begin position="439"/>
        <end position="531"/>
    </location>
</feature>
<evidence type="ECO:0000256" key="6">
    <source>
        <dbReference type="ARBA" id="ARBA00022974"/>
    </source>
</evidence>
<feature type="chain" id="PRO_5019813024" description="FAS1 domain-containing protein" evidence="13">
    <location>
        <begin position="24"/>
        <end position="552"/>
    </location>
</feature>
<dbReference type="PANTHER" id="PTHR32382:SF6">
    <property type="entry name" value="FASCICLIN-LIKE ARABINOGALACTAN PROTEIN 14"/>
    <property type="match status" value="1"/>
</dbReference>
<sequence>MENTKDSVILCLAFFLVFSSASAFDIVKLLEKQSDFSSFTNYLKETKLGDEINKRSTITVLAVDNGGISSISGKSQDVIKKILSAHVVLDYYDQKKLTNLVTSSKVSTLTTMLQSTGQAKDQQGFINLGKIDEGGLAFGSAVKGSKLNAKFVKSVVSQPFNISVLQISNVIEIPDISAASSPASSPKSSASPAPSPLKKSSSDAPSPSSEVSSPPVSGDASSASSPSADAPAGSSSSTTGSHREMAVGAGVVIMSLASLLKMEHGILFSSFFLALFLLFSASSAFNITKILEKQSDFSNFNSLLSETKLANEINKRKTITILAVDNGGVGGLSGQSSDLTKKILSVHVILDYYDSDKLKKLFKSNKSVTLTTMFQSTGQARHQQGFITVSVKDNHISFASAYKGNNNGGNHVNLVKSVVSQPYNISVLQVGSIIDVPDIENTDSAPAQSPKSAKAPSPSKSKKGGDDGAPSPSEDDESSSDKAPAPSKKKHDKDDKDEKSSPPKPSDDDSSSDSAPAPAPSSPAPSAASRTRGIVAVGTAVLIMGLASLLAA</sequence>
<evidence type="ECO:0000256" key="5">
    <source>
        <dbReference type="ARBA" id="ARBA00022729"/>
    </source>
</evidence>
<protein>
    <recommendedName>
        <fullName evidence="14">FAS1 domain-containing protein</fullName>
    </recommendedName>
</protein>